<dbReference type="Proteomes" id="UP001140949">
    <property type="component" value="Unassembled WGS sequence"/>
</dbReference>
<name>A0AAX6HN57_IRIPA</name>
<keyword evidence="2" id="KW-1185">Reference proteome</keyword>
<dbReference type="GO" id="GO:0016853">
    <property type="term" value="F:isomerase activity"/>
    <property type="evidence" value="ECO:0007669"/>
    <property type="project" value="UniProtKB-KW"/>
</dbReference>
<dbReference type="EMBL" id="JANAVB010008061">
    <property type="protein sequence ID" value="KAJ6842071.1"/>
    <property type="molecule type" value="Genomic_DNA"/>
</dbReference>
<dbReference type="AlphaFoldDB" id="A0AAX6HN57"/>
<evidence type="ECO:0000313" key="1">
    <source>
        <dbReference type="EMBL" id="KAJ6842071.1"/>
    </source>
</evidence>
<reference evidence="1" key="2">
    <citation type="submission" date="2023-04" db="EMBL/GenBank/DDBJ databases">
        <authorList>
            <person name="Bruccoleri R.E."/>
            <person name="Oakeley E.J."/>
            <person name="Faust A.-M."/>
            <person name="Dessus-Babus S."/>
            <person name="Altorfer M."/>
            <person name="Burckhardt D."/>
            <person name="Oertli M."/>
            <person name="Naumann U."/>
            <person name="Petersen F."/>
            <person name="Wong J."/>
        </authorList>
    </citation>
    <scope>NUCLEOTIDE SEQUENCE</scope>
    <source>
        <strain evidence="1">GSM-AAB239-AS_SAM_17_03QT</strain>
        <tissue evidence="1">Leaf</tissue>
    </source>
</reference>
<keyword evidence="1" id="KW-0413">Isomerase</keyword>
<gene>
    <name evidence="1" type="ORF">M6B38_303475</name>
</gene>
<proteinExistence type="predicted"/>
<sequence>MLLLLMSLYGLLALGRWQVHNKLKRCMLLFVIGFKRIFLLRLLQLLV</sequence>
<organism evidence="1 2">
    <name type="scientific">Iris pallida</name>
    <name type="common">Sweet iris</name>
    <dbReference type="NCBI Taxonomy" id="29817"/>
    <lineage>
        <taxon>Eukaryota</taxon>
        <taxon>Viridiplantae</taxon>
        <taxon>Streptophyta</taxon>
        <taxon>Embryophyta</taxon>
        <taxon>Tracheophyta</taxon>
        <taxon>Spermatophyta</taxon>
        <taxon>Magnoliopsida</taxon>
        <taxon>Liliopsida</taxon>
        <taxon>Asparagales</taxon>
        <taxon>Iridaceae</taxon>
        <taxon>Iridoideae</taxon>
        <taxon>Irideae</taxon>
        <taxon>Iris</taxon>
    </lineage>
</organism>
<comment type="caution">
    <text evidence="1">The sequence shown here is derived from an EMBL/GenBank/DDBJ whole genome shotgun (WGS) entry which is preliminary data.</text>
</comment>
<evidence type="ECO:0000313" key="2">
    <source>
        <dbReference type="Proteomes" id="UP001140949"/>
    </source>
</evidence>
<protein>
    <submittedName>
        <fullName evidence="1">Triosephosphate isomerase, chloroplastic</fullName>
    </submittedName>
</protein>
<accession>A0AAX6HN57</accession>
<reference evidence="1" key="1">
    <citation type="journal article" date="2023" name="GigaByte">
        <title>Genome assembly of the bearded iris, Iris pallida Lam.</title>
        <authorList>
            <person name="Bruccoleri R.E."/>
            <person name="Oakeley E.J."/>
            <person name="Faust A.M.E."/>
            <person name="Altorfer M."/>
            <person name="Dessus-Babus S."/>
            <person name="Burckhardt D."/>
            <person name="Oertli M."/>
            <person name="Naumann U."/>
            <person name="Petersen F."/>
            <person name="Wong J."/>
        </authorList>
    </citation>
    <scope>NUCLEOTIDE SEQUENCE</scope>
    <source>
        <strain evidence="1">GSM-AAB239-AS_SAM_17_03QT</strain>
    </source>
</reference>